<comment type="catalytic activity">
    <reaction evidence="8">
        <text>a 6-O-methyl-2'-deoxyguanosine in DNA + L-cysteinyl-[protein] = S-methyl-L-cysteinyl-[protein] + a 2'-deoxyguanosine in DNA</text>
        <dbReference type="Rhea" id="RHEA:24000"/>
        <dbReference type="Rhea" id="RHEA-COMP:10131"/>
        <dbReference type="Rhea" id="RHEA-COMP:10132"/>
        <dbReference type="Rhea" id="RHEA-COMP:11367"/>
        <dbReference type="Rhea" id="RHEA-COMP:11368"/>
        <dbReference type="ChEBI" id="CHEBI:29950"/>
        <dbReference type="ChEBI" id="CHEBI:82612"/>
        <dbReference type="ChEBI" id="CHEBI:85445"/>
        <dbReference type="ChEBI" id="CHEBI:85448"/>
        <dbReference type="EC" id="2.1.1.63"/>
    </reaction>
</comment>
<evidence type="ECO:0000256" key="2">
    <source>
        <dbReference type="ARBA" id="ARBA00008711"/>
    </source>
</evidence>
<evidence type="ECO:0000256" key="3">
    <source>
        <dbReference type="ARBA" id="ARBA00011918"/>
    </source>
</evidence>
<evidence type="ECO:0000313" key="10">
    <source>
        <dbReference type="EMBL" id="RRC95959.1"/>
    </source>
</evidence>
<dbReference type="NCBIfam" id="TIGR00589">
    <property type="entry name" value="ogt"/>
    <property type="match status" value="1"/>
</dbReference>
<dbReference type="PROSITE" id="PS00374">
    <property type="entry name" value="MGMT"/>
    <property type="match status" value="1"/>
</dbReference>
<evidence type="ECO:0000256" key="7">
    <source>
        <dbReference type="ARBA" id="ARBA00023204"/>
    </source>
</evidence>
<dbReference type="InterPro" id="IPR014048">
    <property type="entry name" value="MethylDNA_cys_MeTrfase_DNA-bd"/>
</dbReference>
<dbReference type="InterPro" id="IPR001497">
    <property type="entry name" value="MethylDNA_cys_MeTrfase_AS"/>
</dbReference>
<dbReference type="Gene3D" id="1.10.10.10">
    <property type="entry name" value="Winged helix-like DNA-binding domain superfamily/Winged helix DNA-binding domain"/>
    <property type="match status" value="1"/>
</dbReference>
<sequence length="203" mass="21434">MTAGPSTRSAEEIRLRVTGLLKGIVTPPDVEIWACEQGVTRVILGDRLSATPDPLTRILEAPPTDSSWAPHLEGIVGDVDAGDRASRHAVQAAQEIRDYMRGSRDSFSVPLAPAPTSPFTMRVHEAIATIPYGQRWTYAELATALGNPGATRAVGTACGKNPLPILVPCHRVVRADGTLGRYTGGDAIKGALLALETGMSSSI</sequence>
<name>A0A3P1SG48_9ACTO</name>
<gene>
    <name evidence="10" type="ORF">EII11_03690</name>
</gene>
<dbReference type="PANTHER" id="PTHR10815:SF13">
    <property type="entry name" value="METHYLATED-DNA--PROTEIN-CYSTEINE METHYLTRANSFERASE"/>
    <property type="match status" value="1"/>
</dbReference>
<dbReference type="Proteomes" id="UP000280444">
    <property type="component" value="Unassembled WGS sequence"/>
</dbReference>
<dbReference type="InterPro" id="IPR036388">
    <property type="entry name" value="WH-like_DNA-bd_sf"/>
</dbReference>
<evidence type="ECO:0000313" key="11">
    <source>
        <dbReference type="Proteomes" id="UP000280444"/>
    </source>
</evidence>
<dbReference type="PANTHER" id="PTHR10815">
    <property type="entry name" value="METHYLATED-DNA--PROTEIN-CYSTEINE METHYLTRANSFERASE"/>
    <property type="match status" value="1"/>
</dbReference>
<evidence type="ECO:0000256" key="1">
    <source>
        <dbReference type="ARBA" id="ARBA00001286"/>
    </source>
</evidence>
<proteinExistence type="inferred from homology"/>
<dbReference type="SUPFAM" id="SSF46767">
    <property type="entry name" value="Methylated DNA-protein cysteine methyltransferase, C-terminal domain"/>
    <property type="match status" value="1"/>
</dbReference>
<keyword evidence="4 10" id="KW-0489">Methyltransferase</keyword>
<accession>A0A3P1SG48</accession>
<evidence type="ECO:0000256" key="6">
    <source>
        <dbReference type="ARBA" id="ARBA00022763"/>
    </source>
</evidence>
<dbReference type="InterPro" id="IPR036217">
    <property type="entry name" value="MethylDNA_cys_MeTrfase_DNAb"/>
</dbReference>
<dbReference type="AlphaFoldDB" id="A0A3P1SG48"/>
<dbReference type="OrthoDB" id="9811249at2"/>
<evidence type="ECO:0000256" key="8">
    <source>
        <dbReference type="ARBA" id="ARBA00049348"/>
    </source>
</evidence>
<comment type="caution">
    <text evidence="10">The sequence shown here is derived from an EMBL/GenBank/DDBJ whole genome shotgun (WGS) entry which is preliminary data.</text>
</comment>
<dbReference type="RefSeq" id="WP_124868713.1">
    <property type="nucleotide sequence ID" value="NZ_RQZF01000002.1"/>
</dbReference>
<dbReference type="EC" id="2.1.1.63" evidence="3"/>
<feature type="domain" description="Methylated-DNA-[protein]-cysteine S-methyltransferase DNA binding" evidence="9">
    <location>
        <begin position="118"/>
        <end position="197"/>
    </location>
</feature>
<reference evidence="10 11" key="1">
    <citation type="submission" date="2018-11" db="EMBL/GenBank/DDBJ databases">
        <title>Genomes From Bacteria Associated with the Canine Oral Cavity: a Test Case for Automated Genome-Based Taxonomic Assignment.</title>
        <authorList>
            <person name="Coil D.A."/>
            <person name="Jospin G."/>
            <person name="Darling A.E."/>
            <person name="Wallis C."/>
            <person name="Davis I.J."/>
            <person name="Harris S."/>
            <person name="Eisen J.A."/>
            <person name="Holcombe L.J."/>
            <person name="O'Flynn C."/>
        </authorList>
    </citation>
    <scope>NUCLEOTIDE SEQUENCE [LARGE SCALE GENOMIC DNA]</scope>
    <source>
        <strain evidence="10 11">OH770</strain>
    </source>
</reference>
<dbReference type="GO" id="GO:0003908">
    <property type="term" value="F:methylated-DNA-[protein]-cysteine S-methyltransferase activity"/>
    <property type="evidence" value="ECO:0007669"/>
    <property type="project" value="UniProtKB-EC"/>
</dbReference>
<comment type="catalytic activity">
    <reaction evidence="1">
        <text>a 4-O-methyl-thymidine in DNA + L-cysteinyl-[protein] = a thymidine in DNA + S-methyl-L-cysteinyl-[protein]</text>
        <dbReference type="Rhea" id="RHEA:53428"/>
        <dbReference type="Rhea" id="RHEA-COMP:10131"/>
        <dbReference type="Rhea" id="RHEA-COMP:10132"/>
        <dbReference type="Rhea" id="RHEA-COMP:13555"/>
        <dbReference type="Rhea" id="RHEA-COMP:13556"/>
        <dbReference type="ChEBI" id="CHEBI:29950"/>
        <dbReference type="ChEBI" id="CHEBI:82612"/>
        <dbReference type="ChEBI" id="CHEBI:137386"/>
        <dbReference type="ChEBI" id="CHEBI:137387"/>
        <dbReference type="EC" id="2.1.1.63"/>
    </reaction>
</comment>
<evidence type="ECO:0000256" key="5">
    <source>
        <dbReference type="ARBA" id="ARBA00022679"/>
    </source>
</evidence>
<evidence type="ECO:0000256" key="4">
    <source>
        <dbReference type="ARBA" id="ARBA00022603"/>
    </source>
</evidence>
<dbReference type="EMBL" id="RQZF01000002">
    <property type="protein sequence ID" value="RRC95959.1"/>
    <property type="molecule type" value="Genomic_DNA"/>
</dbReference>
<organism evidence="10 11">
    <name type="scientific">Schaalia canis</name>
    <dbReference type="NCBI Taxonomy" id="100469"/>
    <lineage>
        <taxon>Bacteria</taxon>
        <taxon>Bacillati</taxon>
        <taxon>Actinomycetota</taxon>
        <taxon>Actinomycetes</taxon>
        <taxon>Actinomycetales</taxon>
        <taxon>Actinomycetaceae</taxon>
        <taxon>Schaalia</taxon>
    </lineage>
</organism>
<dbReference type="Pfam" id="PF01035">
    <property type="entry name" value="DNA_binding_1"/>
    <property type="match status" value="1"/>
</dbReference>
<keyword evidence="11" id="KW-1185">Reference proteome</keyword>
<comment type="similarity">
    <text evidence="2">Belongs to the MGMT family.</text>
</comment>
<keyword evidence="6" id="KW-0227">DNA damage</keyword>
<dbReference type="FunFam" id="1.10.10.10:FF:000214">
    <property type="entry name" value="Methylated-DNA--protein-cysteine methyltransferase"/>
    <property type="match status" value="1"/>
</dbReference>
<evidence type="ECO:0000259" key="9">
    <source>
        <dbReference type="Pfam" id="PF01035"/>
    </source>
</evidence>
<dbReference type="GO" id="GO:0032259">
    <property type="term" value="P:methylation"/>
    <property type="evidence" value="ECO:0007669"/>
    <property type="project" value="UniProtKB-KW"/>
</dbReference>
<protein>
    <recommendedName>
        <fullName evidence="3">methylated-DNA--[protein]-cysteine S-methyltransferase</fullName>
        <ecNumber evidence="3">2.1.1.63</ecNumber>
    </recommendedName>
</protein>
<keyword evidence="7" id="KW-0234">DNA repair</keyword>
<dbReference type="CDD" id="cd06445">
    <property type="entry name" value="ATase"/>
    <property type="match status" value="1"/>
</dbReference>
<dbReference type="GO" id="GO:0006281">
    <property type="term" value="P:DNA repair"/>
    <property type="evidence" value="ECO:0007669"/>
    <property type="project" value="UniProtKB-KW"/>
</dbReference>
<keyword evidence="5 10" id="KW-0808">Transferase</keyword>